<keyword evidence="3" id="KW-1185">Reference proteome</keyword>
<evidence type="ECO:0000313" key="3">
    <source>
        <dbReference type="Proteomes" id="UP000799424"/>
    </source>
</evidence>
<sequence>MTSLVKVRAALQAVGSDNSSLFISLIDDAKLGPYKSREALRCKFELAEAEQLSYPVRGRKQAPVSLSKVSTRELQQICLRDLPAMREYYGDRLIYFSQSGDPDELSETSPEDAGMQTITTLSGTNADRSNTIVTFPSETLNDMCSKGIDVPANVLRAAITTCTILPSDILLPLFHSNEGTTVTTLLSGSVAWIFWPPTERNMRILQTAYENYAKNFDETKMDVASSLEGGIIFLQTEGDGLRIPPFCLTMSLALETSVLASNSHVTVENFVSMLHRLPLLKAWYQTEQDGERLQSRFNASILTYLDLMLNGSPEHEDRDALKLPVTTRSALPGTLLGSLLSIWDSIKEDLAAMLGPADHVAMENIWETFLVAAKGRKCWLCNDKDVKDIRNKQKLMKAHFVEKHWAEIQVVKRVDSMVVGEEGQVHEEPTGQIEETIETDEGEDAMDVDE</sequence>
<proteinExistence type="predicted"/>
<feature type="compositionally biased region" description="Acidic residues" evidence="1">
    <location>
        <begin position="435"/>
        <end position="450"/>
    </location>
</feature>
<feature type="region of interest" description="Disordered" evidence="1">
    <location>
        <begin position="422"/>
        <end position="450"/>
    </location>
</feature>
<gene>
    <name evidence="2" type="ORF">CC86DRAFT_391737</name>
</gene>
<evidence type="ECO:0000256" key="1">
    <source>
        <dbReference type="SAM" id="MobiDB-lite"/>
    </source>
</evidence>
<evidence type="ECO:0000313" key="2">
    <source>
        <dbReference type="EMBL" id="KAF2829608.1"/>
    </source>
</evidence>
<dbReference type="OrthoDB" id="3790934at2759"/>
<accession>A0A6A7AA35</accession>
<protein>
    <submittedName>
        <fullName evidence="2">Uncharacterized protein</fullName>
    </submittedName>
</protein>
<reference evidence="2" key="1">
    <citation type="journal article" date="2020" name="Stud. Mycol.">
        <title>101 Dothideomycetes genomes: a test case for predicting lifestyles and emergence of pathogens.</title>
        <authorList>
            <person name="Haridas S."/>
            <person name="Albert R."/>
            <person name="Binder M."/>
            <person name="Bloem J."/>
            <person name="Labutti K."/>
            <person name="Salamov A."/>
            <person name="Andreopoulos B."/>
            <person name="Baker S."/>
            <person name="Barry K."/>
            <person name="Bills G."/>
            <person name="Bluhm B."/>
            <person name="Cannon C."/>
            <person name="Castanera R."/>
            <person name="Culley D."/>
            <person name="Daum C."/>
            <person name="Ezra D."/>
            <person name="Gonzalez J."/>
            <person name="Henrissat B."/>
            <person name="Kuo A."/>
            <person name="Liang C."/>
            <person name="Lipzen A."/>
            <person name="Lutzoni F."/>
            <person name="Magnuson J."/>
            <person name="Mondo S."/>
            <person name="Nolan M."/>
            <person name="Ohm R."/>
            <person name="Pangilinan J."/>
            <person name="Park H.-J."/>
            <person name="Ramirez L."/>
            <person name="Alfaro M."/>
            <person name="Sun H."/>
            <person name="Tritt A."/>
            <person name="Yoshinaga Y."/>
            <person name="Zwiers L.-H."/>
            <person name="Turgeon B."/>
            <person name="Goodwin S."/>
            <person name="Spatafora J."/>
            <person name="Crous P."/>
            <person name="Grigoriev I."/>
        </authorList>
    </citation>
    <scope>NUCLEOTIDE SEQUENCE</scope>
    <source>
        <strain evidence="2">CBS 113818</strain>
    </source>
</reference>
<dbReference type="EMBL" id="MU006220">
    <property type="protein sequence ID" value="KAF2829608.1"/>
    <property type="molecule type" value="Genomic_DNA"/>
</dbReference>
<organism evidence="2 3">
    <name type="scientific">Ophiobolus disseminans</name>
    <dbReference type="NCBI Taxonomy" id="1469910"/>
    <lineage>
        <taxon>Eukaryota</taxon>
        <taxon>Fungi</taxon>
        <taxon>Dikarya</taxon>
        <taxon>Ascomycota</taxon>
        <taxon>Pezizomycotina</taxon>
        <taxon>Dothideomycetes</taxon>
        <taxon>Pleosporomycetidae</taxon>
        <taxon>Pleosporales</taxon>
        <taxon>Pleosporineae</taxon>
        <taxon>Phaeosphaeriaceae</taxon>
        <taxon>Ophiobolus</taxon>
    </lineage>
</organism>
<name>A0A6A7AA35_9PLEO</name>
<dbReference type="AlphaFoldDB" id="A0A6A7AA35"/>
<dbReference type="Proteomes" id="UP000799424">
    <property type="component" value="Unassembled WGS sequence"/>
</dbReference>